<keyword evidence="5 6" id="KW-0472">Membrane</keyword>
<comment type="caution">
    <text evidence="7">The sequence shown here is derived from an EMBL/GenBank/DDBJ whole genome shotgun (WGS) entry which is preliminary data.</text>
</comment>
<feature type="transmembrane region" description="Helical" evidence="6">
    <location>
        <begin position="75"/>
        <end position="97"/>
    </location>
</feature>
<feature type="transmembrane region" description="Helical" evidence="6">
    <location>
        <begin position="47"/>
        <end position="68"/>
    </location>
</feature>
<evidence type="ECO:0000313" key="8">
    <source>
        <dbReference type="Proteomes" id="UP000809621"/>
    </source>
</evidence>
<evidence type="ECO:0000256" key="4">
    <source>
        <dbReference type="ARBA" id="ARBA00022989"/>
    </source>
</evidence>
<protein>
    <submittedName>
        <fullName evidence="7">YitT family protein</fullName>
    </submittedName>
</protein>
<dbReference type="RefSeq" id="WP_205157976.1">
    <property type="nucleotide sequence ID" value="NZ_JAFEUM010000002.1"/>
</dbReference>
<comment type="subcellular location">
    <subcellularLocation>
        <location evidence="1">Cell membrane</location>
        <topology evidence="1">Multi-pass membrane protein</topology>
    </subcellularLocation>
</comment>
<dbReference type="PANTHER" id="PTHR33545">
    <property type="entry name" value="UPF0750 MEMBRANE PROTEIN YITT-RELATED"/>
    <property type="match status" value="1"/>
</dbReference>
<name>A0ABS2HKN8_9VIBR</name>
<organism evidence="7 8">
    <name type="scientific">Vibrio ulleungensis</name>
    <dbReference type="NCBI Taxonomy" id="2807619"/>
    <lineage>
        <taxon>Bacteria</taxon>
        <taxon>Pseudomonadati</taxon>
        <taxon>Pseudomonadota</taxon>
        <taxon>Gammaproteobacteria</taxon>
        <taxon>Vibrionales</taxon>
        <taxon>Vibrionaceae</taxon>
        <taxon>Vibrio</taxon>
    </lineage>
</organism>
<evidence type="ECO:0000256" key="2">
    <source>
        <dbReference type="ARBA" id="ARBA00022475"/>
    </source>
</evidence>
<feature type="transmembrane region" description="Helical" evidence="6">
    <location>
        <begin position="171"/>
        <end position="189"/>
    </location>
</feature>
<dbReference type="EMBL" id="JAFEUM010000002">
    <property type="protein sequence ID" value="MBM7036417.1"/>
    <property type="molecule type" value="Genomic_DNA"/>
</dbReference>
<evidence type="ECO:0000256" key="1">
    <source>
        <dbReference type="ARBA" id="ARBA00004651"/>
    </source>
</evidence>
<keyword evidence="2" id="KW-1003">Cell membrane</keyword>
<dbReference type="InterPro" id="IPR003740">
    <property type="entry name" value="YitT"/>
</dbReference>
<feature type="transmembrane region" description="Helical" evidence="6">
    <location>
        <begin position="144"/>
        <end position="165"/>
    </location>
</feature>
<sequence>MEKHTFMEDCAAMLTGTLLVAQGIFFLKTSSMVVGGTAGLALLFNQFAPLSFGTTYFLINIPFYFLAWSRLGPRFTVNSLIAVTLVSIFTDNLHHFVQFEGLNIAYSAIIGGLLIGLGLLILFRHRASLGGSNVLCLVIQDKTGISVGKTQLVIDASILVASLYFISPVQIAWSIGAAIAINIILWMNHKPTRYAVNYK</sequence>
<dbReference type="Proteomes" id="UP000809621">
    <property type="component" value="Unassembled WGS sequence"/>
</dbReference>
<keyword evidence="8" id="KW-1185">Reference proteome</keyword>
<keyword evidence="4 6" id="KW-1133">Transmembrane helix</keyword>
<dbReference type="InterPro" id="IPR051461">
    <property type="entry name" value="UPF0750_membrane"/>
</dbReference>
<evidence type="ECO:0000313" key="7">
    <source>
        <dbReference type="EMBL" id="MBM7036417.1"/>
    </source>
</evidence>
<dbReference type="Pfam" id="PF02588">
    <property type="entry name" value="YitT_membrane"/>
    <property type="match status" value="1"/>
</dbReference>
<gene>
    <name evidence="7" type="ORF">JQC93_08355</name>
</gene>
<proteinExistence type="predicted"/>
<evidence type="ECO:0000256" key="6">
    <source>
        <dbReference type="SAM" id="Phobius"/>
    </source>
</evidence>
<accession>A0ABS2HKN8</accession>
<evidence type="ECO:0000256" key="3">
    <source>
        <dbReference type="ARBA" id="ARBA00022692"/>
    </source>
</evidence>
<dbReference type="PANTHER" id="PTHR33545:SF5">
    <property type="entry name" value="UPF0750 MEMBRANE PROTEIN YITT"/>
    <property type="match status" value="1"/>
</dbReference>
<reference evidence="7 8" key="1">
    <citation type="submission" date="2021-02" db="EMBL/GenBank/DDBJ databases">
        <authorList>
            <person name="Park J.-S."/>
        </authorList>
    </citation>
    <scope>NUCLEOTIDE SEQUENCE [LARGE SCALE GENOMIC DNA]</scope>
    <source>
        <strain evidence="7 8">188UL20-2</strain>
    </source>
</reference>
<evidence type="ECO:0000256" key="5">
    <source>
        <dbReference type="ARBA" id="ARBA00023136"/>
    </source>
</evidence>
<keyword evidence="3 6" id="KW-0812">Transmembrane</keyword>
<feature type="transmembrane region" description="Helical" evidence="6">
    <location>
        <begin position="103"/>
        <end position="123"/>
    </location>
</feature>